<dbReference type="InterPro" id="IPR050121">
    <property type="entry name" value="Cytochrome_P450_monoxygenase"/>
</dbReference>
<dbReference type="InterPro" id="IPR001128">
    <property type="entry name" value="Cyt_P450"/>
</dbReference>
<organism evidence="4 5">
    <name type="scientific">Exophiala bonariae</name>
    <dbReference type="NCBI Taxonomy" id="1690606"/>
    <lineage>
        <taxon>Eukaryota</taxon>
        <taxon>Fungi</taxon>
        <taxon>Dikarya</taxon>
        <taxon>Ascomycota</taxon>
        <taxon>Pezizomycotina</taxon>
        <taxon>Eurotiomycetes</taxon>
        <taxon>Chaetothyriomycetidae</taxon>
        <taxon>Chaetothyriales</taxon>
        <taxon>Herpotrichiellaceae</taxon>
        <taxon>Exophiala</taxon>
    </lineage>
</organism>
<keyword evidence="2" id="KW-0408">Iron</keyword>
<evidence type="ECO:0000256" key="2">
    <source>
        <dbReference type="PIRSR" id="PIRSR602401-1"/>
    </source>
</evidence>
<keyword evidence="2" id="KW-0349">Heme</keyword>
<dbReference type="GO" id="GO:0005506">
    <property type="term" value="F:iron ion binding"/>
    <property type="evidence" value="ECO:0007669"/>
    <property type="project" value="InterPro"/>
</dbReference>
<keyword evidence="3" id="KW-0472">Membrane</keyword>
<dbReference type="Proteomes" id="UP001358417">
    <property type="component" value="Unassembled WGS sequence"/>
</dbReference>
<evidence type="ECO:0008006" key="6">
    <source>
        <dbReference type="Google" id="ProtNLM"/>
    </source>
</evidence>
<comment type="similarity">
    <text evidence="1">Belongs to the cytochrome P450 family.</text>
</comment>
<comment type="cofactor">
    <cofactor evidence="2">
        <name>heme</name>
        <dbReference type="ChEBI" id="CHEBI:30413"/>
    </cofactor>
</comment>
<evidence type="ECO:0000256" key="1">
    <source>
        <dbReference type="ARBA" id="ARBA00010617"/>
    </source>
</evidence>
<feature type="transmembrane region" description="Helical" evidence="3">
    <location>
        <begin position="37"/>
        <end position="59"/>
    </location>
</feature>
<dbReference type="GeneID" id="89969200"/>
<dbReference type="InterPro" id="IPR002401">
    <property type="entry name" value="Cyt_P450_E_grp-I"/>
</dbReference>
<dbReference type="PANTHER" id="PTHR24305:SF166">
    <property type="entry name" value="CYTOCHROME P450 12A4, MITOCHONDRIAL-RELATED"/>
    <property type="match status" value="1"/>
</dbReference>
<protein>
    <recommendedName>
        <fullName evidence="6">Cytochrome P450 monooxygenase</fullName>
    </recommendedName>
</protein>
<dbReference type="EMBL" id="JAVRRD010000001">
    <property type="protein sequence ID" value="KAK5065142.1"/>
    <property type="molecule type" value="Genomic_DNA"/>
</dbReference>
<evidence type="ECO:0000256" key="3">
    <source>
        <dbReference type="SAM" id="Phobius"/>
    </source>
</evidence>
<gene>
    <name evidence="4" type="ORF">LTR84_000978</name>
</gene>
<dbReference type="Pfam" id="PF00067">
    <property type="entry name" value="p450"/>
    <property type="match status" value="1"/>
</dbReference>
<dbReference type="PRINTS" id="PR00463">
    <property type="entry name" value="EP450I"/>
</dbReference>
<name>A0AAV9NSE0_9EURO</name>
<accession>A0AAV9NSE0</accession>
<dbReference type="AlphaFoldDB" id="A0AAV9NSE0"/>
<keyword evidence="2" id="KW-0479">Metal-binding</keyword>
<dbReference type="CDD" id="cd11069">
    <property type="entry name" value="CYP_FUM15-like"/>
    <property type="match status" value="1"/>
</dbReference>
<dbReference type="GO" id="GO:0016705">
    <property type="term" value="F:oxidoreductase activity, acting on paired donors, with incorporation or reduction of molecular oxygen"/>
    <property type="evidence" value="ECO:0007669"/>
    <property type="project" value="InterPro"/>
</dbReference>
<dbReference type="GO" id="GO:0004497">
    <property type="term" value="F:monooxygenase activity"/>
    <property type="evidence" value="ECO:0007669"/>
    <property type="project" value="InterPro"/>
</dbReference>
<dbReference type="SUPFAM" id="SSF48264">
    <property type="entry name" value="Cytochrome P450"/>
    <property type="match status" value="1"/>
</dbReference>
<dbReference type="PRINTS" id="PR00385">
    <property type="entry name" value="P450"/>
</dbReference>
<reference evidence="4 5" key="1">
    <citation type="submission" date="2023-08" db="EMBL/GenBank/DDBJ databases">
        <title>Black Yeasts Isolated from many extreme environments.</title>
        <authorList>
            <person name="Coleine C."/>
            <person name="Stajich J.E."/>
            <person name="Selbmann L."/>
        </authorList>
    </citation>
    <scope>NUCLEOTIDE SEQUENCE [LARGE SCALE GENOMIC DNA]</scope>
    <source>
        <strain evidence="4 5">CCFEE 5792</strain>
    </source>
</reference>
<proteinExistence type="inferred from homology"/>
<feature type="binding site" description="axial binding residue" evidence="2">
    <location>
        <position position="482"/>
    </location>
    <ligand>
        <name>heme</name>
        <dbReference type="ChEBI" id="CHEBI:30413"/>
    </ligand>
    <ligandPart>
        <name>Fe</name>
        <dbReference type="ChEBI" id="CHEBI:18248"/>
    </ligandPart>
</feature>
<dbReference type="GO" id="GO:0020037">
    <property type="term" value="F:heme binding"/>
    <property type="evidence" value="ECO:0007669"/>
    <property type="project" value="InterPro"/>
</dbReference>
<dbReference type="Gene3D" id="1.10.630.10">
    <property type="entry name" value="Cytochrome P450"/>
    <property type="match status" value="1"/>
</dbReference>
<dbReference type="RefSeq" id="XP_064712466.1">
    <property type="nucleotide sequence ID" value="XM_064844606.1"/>
</dbReference>
<comment type="caution">
    <text evidence="4">The sequence shown here is derived from an EMBL/GenBank/DDBJ whole genome shotgun (WGS) entry which is preliminary data.</text>
</comment>
<keyword evidence="3" id="KW-0812">Transmembrane</keyword>
<sequence>MHYWRGVITHVSFLLAQPIYLAIRCFVDTTDFTSRSSISWFLHGVAWLYIVTQVSIPFFKNPLRRLPSPPNERFLLCHLNFNGGKPFTTIYEDIINNTPNDGIVVLWGPLYLQCEIIATQPETLMDVLNTHNYDWEKPKLIRKSLISILGEGLINVEGSKHKAMRRVVAPSFSGRQVRELAPLFCASGAALREVLAHEATHHHGGIVEVASPISRVTLDIIGAAGVGMNFRALEKEDSKLAKLYRETSQPPAFFLLVDTFIPKWFIRRVPWGGFARIMNGQVQLWQEMRVILQQKKGRMNQEKTEQHGKDIIAHIMQSGDFSDDYLISQLLTFLAAGHSTTASALAWALWLLSQNPEIQDRLHSECSTTLGNKDMTELDASTFDSEKMPFLTAVCNETLRVYPSAPNTVREAVVSTTVGGVPIPKGTTVSIPPWAINRSRVLWGADAAEFVPDRWLHGPNAATGGAQSPLAYATFLHGPRSCIGKSFALLEMKCLLAPLVARFRFEPAYPGQTVEMAGFLTIKPKGGLRLRVCDLRNVECKATSAIQETL</sequence>
<keyword evidence="3" id="KW-1133">Transmembrane helix</keyword>
<evidence type="ECO:0000313" key="5">
    <source>
        <dbReference type="Proteomes" id="UP001358417"/>
    </source>
</evidence>
<keyword evidence="5" id="KW-1185">Reference proteome</keyword>
<dbReference type="PANTHER" id="PTHR24305">
    <property type="entry name" value="CYTOCHROME P450"/>
    <property type="match status" value="1"/>
</dbReference>
<evidence type="ECO:0000313" key="4">
    <source>
        <dbReference type="EMBL" id="KAK5065142.1"/>
    </source>
</evidence>
<dbReference type="InterPro" id="IPR036396">
    <property type="entry name" value="Cyt_P450_sf"/>
</dbReference>